<evidence type="ECO:0000259" key="2">
    <source>
        <dbReference type="Pfam" id="PF00688"/>
    </source>
</evidence>
<accession>A0A8D8YRK3</accession>
<protein>
    <recommendedName>
        <fullName evidence="2">TGF-beta propeptide domain-containing protein</fullName>
    </recommendedName>
</protein>
<organism evidence="3">
    <name type="scientific">Cacopsylla melanoneura</name>
    <dbReference type="NCBI Taxonomy" id="428564"/>
    <lineage>
        <taxon>Eukaryota</taxon>
        <taxon>Metazoa</taxon>
        <taxon>Ecdysozoa</taxon>
        <taxon>Arthropoda</taxon>
        <taxon>Hexapoda</taxon>
        <taxon>Insecta</taxon>
        <taxon>Pterygota</taxon>
        <taxon>Neoptera</taxon>
        <taxon>Paraneoptera</taxon>
        <taxon>Hemiptera</taxon>
        <taxon>Sternorrhyncha</taxon>
        <taxon>Psylloidea</taxon>
        <taxon>Psyllidae</taxon>
        <taxon>Psyllinae</taxon>
        <taxon>Cacopsylla</taxon>
    </lineage>
</organism>
<feature type="compositionally biased region" description="Basic and acidic residues" evidence="1">
    <location>
        <begin position="90"/>
        <end position="107"/>
    </location>
</feature>
<dbReference type="AlphaFoldDB" id="A0A8D8YRK3"/>
<dbReference type="InterPro" id="IPR001111">
    <property type="entry name" value="TGF-b_propeptide"/>
</dbReference>
<dbReference type="EMBL" id="HBUF01390804">
    <property type="protein sequence ID" value="CAG6733774.1"/>
    <property type="molecule type" value="Transcribed_RNA"/>
</dbReference>
<dbReference type="Gene3D" id="2.60.120.970">
    <property type="match status" value="1"/>
</dbReference>
<proteinExistence type="predicted"/>
<name>A0A8D8YRK3_9HEMI</name>
<feature type="region of interest" description="Disordered" evidence="1">
    <location>
        <begin position="90"/>
        <end position="112"/>
    </location>
</feature>
<feature type="domain" description="TGF-beta propeptide" evidence="2">
    <location>
        <begin position="55"/>
        <end position="184"/>
    </location>
</feature>
<evidence type="ECO:0000313" key="3">
    <source>
        <dbReference type="EMBL" id="CAG6733774.1"/>
    </source>
</evidence>
<evidence type="ECO:0000256" key="1">
    <source>
        <dbReference type="SAM" id="MobiDB-lite"/>
    </source>
</evidence>
<reference evidence="3" key="1">
    <citation type="submission" date="2021-05" db="EMBL/GenBank/DDBJ databases">
        <authorList>
            <person name="Alioto T."/>
            <person name="Alioto T."/>
            <person name="Gomez Garrido J."/>
        </authorList>
    </citation>
    <scope>NUCLEOTIDE SEQUENCE</scope>
</reference>
<sequence>MGINSTEIAADIEHLKPPSYSPVSEGYAEKIQSFYPSCEMPRNTTTDLWKNNGTVMNLFFNNIQSVLATSNILKAKLRLFKHSRSAENFIPHEEGCPQTPQDEKPEADNPLEPKPVEERLIRVSIYWYTRPLKRIKDKKKLLDSQMLSLNGEEWTEWNIKPAVNAWKEYPNKNFGLSIIVEDEDGVRLPVDKLFSPMNCSNEASTEHPPLPFFFYSHRDSGESPSAGTLAQVGSYWPGSAAYRPPLYPIIDLSSVSTEVGGHHKLRHHNHHRTVKSINY</sequence>
<dbReference type="Pfam" id="PF00688">
    <property type="entry name" value="TGFb_propeptide"/>
    <property type="match status" value="1"/>
</dbReference>